<dbReference type="AlphaFoldDB" id="A0A1U7YK93"/>
<evidence type="ECO:0000259" key="1">
    <source>
        <dbReference type="PROSITE" id="PS50878"/>
    </source>
</evidence>
<proteinExistence type="predicted"/>
<gene>
    <name evidence="3" type="primary">LOC104248886</name>
</gene>
<name>A0A1U7YK93_NICSY</name>
<dbReference type="Pfam" id="PF00078">
    <property type="entry name" value="RVT_1"/>
    <property type="match status" value="1"/>
</dbReference>
<keyword evidence="2" id="KW-1185">Reference proteome</keyword>
<sequence length="307" mass="35763">MGAWRTSGDASAMWTTTTQCIREAAREVLGVSKGCSSGHKGDWWWNGEVQGKGKTKKVVYLKLVESVDNQDNRENREHYKLAKKKAKLAVTAAKTAAFSRLYEELEGQCGDKRLFRQIRVDELEEAMRKMSRVKVTGSNEILVEFWKSAVKAGMEWLTRLFNVIFRMKKMSDEWRWSTIVPVYKNKGDIQNCNNYRRSSTEVIHLVRRLMEQYRERKKDLHMVFIDLEKAYDKVPREVLWRCLEDRYVLVAYVRLIKDMYDGEKTRVRTVDGDSDHFPIMMGLHQGSALSPFLFALVIISKEKCRGA</sequence>
<evidence type="ECO:0000313" key="2">
    <source>
        <dbReference type="Proteomes" id="UP000189701"/>
    </source>
</evidence>
<feature type="domain" description="Reverse transcriptase" evidence="1">
    <location>
        <begin position="148"/>
        <end position="307"/>
    </location>
</feature>
<dbReference type="PROSITE" id="PS50878">
    <property type="entry name" value="RT_POL"/>
    <property type="match status" value="1"/>
</dbReference>
<dbReference type="RefSeq" id="XP_009803538.1">
    <property type="nucleotide sequence ID" value="XM_009805236.1"/>
</dbReference>
<dbReference type="PANTHER" id="PTHR19446">
    <property type="entry name" value="REVERSE TRANSCRIPTASES"/>
    <property type="match status" value="1"/>
</dbReference>
<dbReference type="Proteomes" id="UP000189701">
    <property type="component" value="Unplaced"/>
</dbReference>
<organism evidence="2 3">
    <name type="scientific">Nicotiana sylvestris</name>
    <name type="common">Wood tobacco</name>
    <name type="synonym">South American tobacco</name>
    <dbReference type="NCBI Taxonomy" id="4096"/>
    <lineage>
        <taxon>Eukaryota</taxon>
        <taxon>Viridiplantae</taxon>
        <taxon>Streptophyta</taxon>
        <taxon>Embryophyta</taxon>
        <taxon>Tracheophyta</taxon>
        <taxon>Spermatophyta</taxon>
        <taxon>Magnoliopsida</taxon>
        <taxon>eudicotyledons</taxon>
        <taxon>Gunneridae</taxon>
        <taxon>Pentapetalae</taxon>
        <taxon>asterids</taxon>
        <taxon>lamiids</taxon>
        <taxon>Solanales</taxon>
        <taxon>Solanaceae</taxon>
        <taxon>Nicotianoideae</taxon>
        <taxon>Nicotianeae</taxon>
        <taxon>Nicotiana</taxon>
    </lineage>
</organism>
<evidence type="ECO:0000313" key="3">
    <source>
        <dbReference type="RefSeq" id="XP_009803538.1"/>
    </source>
</evidence>
<accession>A0A1U7YK93</accession>
<dbReference type="STRING" id="4096.A0A1U7YK93"/>
<protein>
    <submittedName>
        <fullName evidence="3">Uncharacterized protein LOC104248886</fullName>
    </submittedName>
</protein>
<dbReference type="InterPro" id="IPR000477">
    <property type="entry name" value="RT_dom"/>
</dbReference>
<reference evidence="3" key="2">
    <citation type="submission" date="2025-08" db="UniProtKB">
        <authorList>
            <consortium name="RefSeq"/>
        </authorList>
    </citation>
    <scope>IDENTIFICATION</scope>
    <source>
        <tissue evidence="3">Leaf</tissue>
    </source>
</reference>
<dbReference type="eggNOG" id="KOG1075">
    <property type="taxonomic scope" value="Eukaryota"/>
</dbReference>
<reference evidence="2" key="1">
    <citation type="journal article" date="2013" name="Genome Biol.">
        <title>Reference genomes and transcriptomes of Nicotiana sylvestris and Nicotiana tomentosiformis.</title>
        <authorList>
            <person name="Sierro N."/>
            <person name="Battey J.N."/>
            <person name="Ouadi S."/>
            <person name="Bovet L."/>
            <person name="Goepfert S."/>
            <person name="Bakaher N."/>
            <person name="Peitsch M.C."/>
            <person name="Ivanov N.V."/>
        </authorList>
    </citation>
    <scope>NUCLEOTIDE SEQUENCE [LARGE SCALE GENOMIC DNA]</scope>
</reference>